<sequence>MVDVEKGHTSDASTTGLPPKEMVIVRTRNYVYVNQVRFASSCDDDVAVLVYNLLHRYGLLGDEHAESKPDELARLHQEQKEIEMMEYFRLNFHRSY</sequence>
<dbReference type="Proteomes" id="UP000247409">
    <property type="component" value="Unassembled WGS sequence"/>
</dbReference>
<gene>
    <name evidence="1" type="ORF">BWQ96_05970</name>
</gene>
<proteinExistence type="predicted"/>
<evidence type="ECO:0000313" key="1">
    <source>
        <dbReference type="EMBL" id="PXF44266.1"/>
    </source>
</evidence>
<keyword evidence="2" id="KW-1185">Reference proteome</keyword>
<protein>
    <submittedName>
        <fullName evidence="1">Uncharacterized protein</fullName>
    </submittedName>
</protein>
<dbReference type="AlphaFoldDB" id="A0A2V3IQA0"/>
<comment type="caution">
    <text evidence="1">The sequence shown here is derived from an EMBL/GenBank/DDBJ whole genome shotgun (WGS) entry which is preliminary data.</text>
</comment>
<dbReference type="EMBL" id="NBIV01000096">
    <property type="protein sequence ID" value="PXF44266.1"/>
    <property type="molecule type" value="Genomic_DNA"/>
</dbReference>
<organism evidence="1 2">
    <name type="scientific">Gracilariopsis chorda</name>
    <dbReference type="NCBI Taxonomy" id="448386"/>
    <lineage>
        <taxon>Eukaryota</taxon>
        <taxon>Rhodophyta</taxon>
        <taxon>Florideophyceae</taxon>
        <taxon>Rhodymeniophycidae</taxon>
        <taxon>Gracilariales</taxon>
        <taxon>Gracilariaceae</taxon>
        <taxon>Gracilariopsis</taxon>
    </lineage>
</organism>
<reference evidence="1 2" key="1">
    <citation type="journal article" date="2018" name="Mol. Biol. Evol.">
        <title>Analysis of the draft genome of the red seaweed Gracilariopsis chorda provides insights into genome size evolution in Rhodophyta.</title>
        <authorList>
            <person name="Lee J."/>
            <person name="Yang E.C."/>
            <person name="Graf L."/>
            <person name="Yang J.H."/>
            <person name="Qiu H."/>
            <person name="Zel Zion U."/>
            <person name="Chan C.X."/>
            <person name="Stephens T.G."/>
            <person name="Weber A.P.M."/>
            <person name="Boo G.H."/>
            <person name="Boo S.M."/>
            <person name="Kim K.M."/>
            <person name="Shin Y."/>
            <person name="Jung M."/>
            <person name="Lee S.J."/>
            <person name="Yim H.S."/>
            <person name="Lee J.H."/>
            <person name="Bhattacharya D."/>
            <person name="Yoon H.S."/>
        </authorList>
    </citation>
    <scope>NUCLEOTIDE SEQUENCE [LARGE SCALE GENOMIC DNA]</scope>
    <source>
        <strain evidence="1 2">SKKU-2015</strain>
        <tissue evidence="1">Whole body</tissue>
    </source>
</reference>
<name>A0A2V3IQA0_9FLOR</name>
<evidence type="ECO:0000313" key="2">
    <source>
        <dbReference type="Proteomes" id="UP000247409"/>
    </source>
</evidence>
<accession>A0A2V3IQA0</accession>